<evidence type="ECO:0000256" key="3">
    <source>
        <dbReference type="ARBA" id="ARBA00023098"/>
    </source>
</evidence>
<dbReference type="PROSITE" id="PS00166">
    <property type="entry name" value="ENOYL_COA_HYDRATASE"/>
    <property type="match status" value="1"/>
</dbReference>
<evidence type="ECO:0000313" key="9">
    <source>
        <dbReference type="Proteomes" id="UP000285376"/>
    </source>
</evidence>
<dbReference type="RefSeq" id="WP_118914120.1">
    <property type="nucleotide sequence ID" value="NZ_CBCRVH010000004.1"/>
</dbReference>
<protein>
    <recommendedName>
        <fullName evidence="2">enoyl-CoA hydratase</fullName>
        <ecNumber evidence="2">4.2.1.17</ecNumber>
    </recommendedName>
</protein>
<dbReference type="SUPFAM" id="SSF52096">
    <property type="entry name" value="ClpP/crotonase"/>
    <property type="match status" value="1"/>
</dbReference>
<comment type="similarity">
    <text evidence="1 7">Belongs to the enoyl-CoA hydratase/isomerase family.</text>
</comment>
<dbReference type="EC" id="4.2.1.17" evidence="2"/>
<evidence type="ECO:0000256" key="7">
    <source>
        <dbReference type="RuleBase" id="RU003707"/>
    </source>
</evidence>
<evidence type="ECO:0000313" key="8">
    <source>
        <dbReference type="EMBL" id="RHW44837.1"/>
    </source>
</evidence>
<dbReference type="PANTHER" id="PTHR11941">
    <property type="entry name" value="ENOYL-COA HYDRATASE-RELATED"/>
    <property type="match status" value="1"/>
</dbReference>
<comment type="caution">
    <text evidence="8">The sequence shown here is derived from an EMBL/GenBank/DDBJ whole genome shotgun (WGS) entry which is preliminary data.</text>
</comment>
<comment type="catalytic activity">
    <reaction evidence="6">
        <text>a 4-saturated-(3S)-3-hydroxyacyl-CoA = a (3E)-enoyl-CoA + H2O</text>
        <dbReference type="Rhea" id="RHEA:20724"/>
        <dbReference type="ChEBI" id="CHEBI:15377"/>
        <dbReference type="ChEBI" id="CHEBI:58521"/>
        <dbReference type="ChEBI" id="CHEBI:137480"/>
        <dbReference type="EC" id="4.2.1.17"/>
    </reaction>
</comment>
<dbReference type="GO" id="GO:0006635">
    <property type="term" value="P:fatty acid beta-oxidation"/>
    <property type="evidence" value="ECO:0007669"/>
    <property type="project" value="TreeGrafter"/>
</dbReference>
<sequence length="262" mass="28035">MSEYGQWIKVTIAEGIATIRLDRPKMNPIDADVQESLGRAAADIGADESVRAAIITGGDKVFAAGADIKEMQAFDYVDMVERAHLIQDAYRALAELPIPTIAAIEGYALGGGCELAMTCDFRVASKEATLGQPEILLGLIPGAGGTQRLVRLVGQSKAKDLVFSGRFVKADEALEIGLVDELVDAGTAYEAALERARTYAKMPRIALRFAKELINRSADVDLATGLATESQLFAGLFATKDREIGMASFVEHGPGKARFEGR</sequence>
<evidence type="ECO:0000256" key="6">
    <source>
        <dbReference type="ARBA" id="ARBA00023717"/>
    </source>
</evidence>
<dbReference type="InterPro" id="IPR001753">
    <property type="entry name" value="Enoyl-CoA_hydra/iso"/>
</dbReference>
<gene>
    <name evidence="8" type="ORF">D1832_11340</name>
</gene>
<dbReference type="InterPro" id="IPR029045">
    <property type="entry name" value="ClpP/crotonase-like_dom_sf"/>
</dbReference>
<accession>A0A417Z3M6</accession>
<dbReference type="Proteomes" id="UP000285376">
    <property type="component" value="Unassembled WGS sequence"/>
</dbReference>
<comment type="catalytic activity">
    <reaction evidence="5">
        <text>a (3S)-3-hydroxyacyl-CoA = a (2E)-enoyl-CoA + H2O</text>
        <dbReference type="Rhea" id="RHEA:16105"/>
        <dbReference type="ChEBI" id="CHEBI:15377"/>
        <dbReference type="ChEBI" id="CHEBI:57318"/>
        <dbReference type="ChEBI" id="CHEBI:58856"/>
        <dbReference type="EC" id="4.2.1.17"/>
    </reaction>
</comment>
<evidence type="ECO:0000256" key="4">
    <source>
        <dbReference type="ARBA" id="ARBA00023239"/>
    </source>
</evidence>
<dbReference type="EMBL" id="QWLM01000013">
    <property type="protein sequence ID" value="RHW44837.1"/>
    <property type="molecule type" value="Genomic_DNA"/>
</dbReference>
<keyword evidence="4" id="KW-0456">Lyase</keyword>
<dbReference type="Pfam" id="PF00378">
    <property type="entry name" value="ECH_1"/>
    <property type="match status" value="1"/>
</dbReference>
<dbReference type="InterPro" id="IPR018376">
    <property type="entry name" value="Enoyl-CoA_hyd/isom_CS"/>
</dbReference>
<dbReference type="PANTHER" id="PTHR11941:SF169">
    <property type="entry name" value="(7AS)-7A-METHYL-1,5-DIOXO-2,3,5,6,7,7A-HEXAHYDRO-1H-INDENE-CARBOXYL-COA HYDROLASE"/>
    <property type="match status" value="1"/>
</dbReference>
<dbReference type="FunFam" id="1.10.12.10:FF:000001">
    <property type="entry name" value="Probable enoyl-CoA hydratase, mitochondrial"/>
    <property type="match status" value="1"/>
</dbReference>
<keyword evidence="3" id="KW-0443">Lipid metabolism</keyword>
<dbReference type="GO" id="GO:0016853">
    <property type="term" value="F:isomerase activity"/>
    <property type="evidence" value="ECO:0007669"/>
    <property type="project" value="UniProtKB-KW"/>
</dbReference>
<dbReference type="Gene3D" id="1.10.12.10">
    <property type="entry name" value="Lyase 2-enoyl-coa Hydratase, Chain A, domain 2"/>
    <property type="match status" value="1"/>
</dbReference>
<dbReference type="FunFam" id="3.90.226.10:FF:000009">
    <property type="entry name" value="Carnitinyl-CoA dehydratase"/>
    <property type="match status" value="1"/>
</dbReference>
<dbReference type="CDD" id="cd06558">
    <property type="entry name" value="crotonase-like"/>
    <property type="match status" value="1"/>
</dbReference>
<dbReference type="GO" id="GO:0004300">
    <property type="term" value="F:enoyl-CoA hydratase activity"/>
    <property type="evidence" value="ECO:0007669"/>
    <property type="project" value="UniProtKB-EC"/>
</dbReference>
<name>A0A417Z3M6_9MICO</name>
<organism evidence="8 9">
    <name type="scientific">Dermacoccus abyssi</name>
    <dbReference type="NCBI Taxonomy" id="322596"/>
    <lineage>
        <taxon>Bacteria</taxon>
        <taxon>Bacillati</taxon>
        <taxon>Actinomycetota</taxon>
        <taxon>Actinomycetes</taxon>
        <taxon>Micrococcales</taxon>
        <taxon>Dermacoccaceae</taxon>
        <taxon>Dermacoccus</taxon>
    </lineage>
</organism>
<dbReference type="Gene3D" id="3.90.226.10">
    <property type="entry name" value="2-enoyl-CoA Hydratase, Chain A, domain 1"/>
    <property type="match status" value="1"/>
</dbReference>
<dbReference type="InterPro" id="IPR014748">
    <property type="entry name" value="Enoyl-CoA_hydra_C"/>
</dbReference>
<evidence type="ECO:0000256" key="5">
    <source>
        <dbReference type="ARBA" id="ARBA00023709"/>
    </source>
</evidence>
<proteinExistence type="inferred from homology"/>
<evidence type="ECO:0000256" key="1">
    <source>
        <dbReference type="ARBA" id="ARBA00005254"/>
    </source>
</evidence>
<dbReference type="AlphaFoldDB" id="A0A417Z3M6"/>
<keyword evidence="8" id="KW-0413">Isomerase</keyword>
<reference evidence="8 9" key="1">
    <citation type="submission" date="2018-08" db="EMBL/GenBank/DDBJ databases">
        <title>Whole genome sequence analysis of Dermacoccus abyssi bacteria isolated from Deep Mariana trench Micromonospora spp reveals genes involved in the environmental adaptation and production of secondary metabolites.</title>
        <authorList>
            <person name="Abdel-Mageed W.M."/>
            <person name="Lehri B."/>
            <person name="Nouioui I."/>
            <person name="Goodfellow I."/>
            <person name="Jaspars M."/>
            <person name="Karlyshev A."/>
        </authorList>
    </citation>
    <scope>NUCLEOTIDE SEQUENCE [LARGE SCALE GENOMIC DNA]</scope>
    <source>
        <strain evidence="8 9">MT1.1</strain>
    </source>
</reference>
<evidence type="ECO:0000256" key="2">
    <source>
        <dbReference type="ARBA" id="ARBA00012076"/>
    </source>
</evidence>